<comment type="caution">
    <text evidence="3">The sequence shown here is derived from an EMBL/GenBank/DDBJ whole genome shotgun (WGS) entry which is preliminary data.</text>
</comment>
<dbReference type="AlphaFoldDB" id="A0A2W5MYV9"/>
<dbReference type="Proteomes" id="UP000249417">
    <property type="component" value="Unassembled WGS sequence"/>
</dbReference>
<organism evidence="3 4">
    <name type="scientific">Micavibrio aeruginosavorus</name>
    <dbReference type="NCBI Taxonomy" id="349221"/>
    <lineage>
        <taxon>Bacteria</taxon>
        <taxon>Pseudomonadati</taxon>
        <taxon>Bdellovibrionota</taxon>
        <taxon>Bdellovibrionia</taxon>
        <taxon>Bdellovibrionales</taxon>
        <taxon>Pseudobdellovibrionaceae</taxon>
        <taxon>Micavibrio</taxon>
    </lineage>
</organism>
<feature type="chain" id="PRO_5015904145" description="TolC family protein" evidence="2">
    <location>
        <begin position="25"/>
        <end position="452"/>
    </location>
</feature>
<accession>A0A2W5MYV9</accession>
<dbReference type="SUPFAM" id="SSF56954">
    <property type="entry name" value="Outer membrane efflux proteins (OEP)"/>
    <property type="match status" value="1"/>
</dbReference>
<dbReference type="InterPro" id="IPR010131">
    <property type="entry name" value="MdtP/NodT-like"/>
</dbReference>
<proteinExistence type="inferred from homology"/>
<evidence type="ECO:0000313" key="3">
    <source>
        <dbReference type="EMBL" id="PZQ45964.1"/>
    </source>
</evidence>
<comment type="similarity">
    <text evidence="1">Belongs to the outer membrane factor (OMF) (TC 1.B.17) family.</text>
</comment>
<dbReference type="InterPro" id="IPR003423">
    <property type="entry name" value="OMP_efflux"/>
</dbReference>
<evidence type="ECO:0000313" key="4">
    <source>
        <dbReference type="Proteomes" id="UP000249417"/>
    </source>
</evidence>
<name>A0A2W5MYV9_9BACT</name>
<reference evidence="3 4" key="1">
    <citation type="submission" date="2017-08" db="EMBL/GenBank/DDBJ databases">
        <title>Infants hospitalized years apart are colonized by the same room-sourced microbial strains.</title>
        <authorList>
            <person name="Brooks B."/>
            <person name="Olm M.R."/>
            <person name="Firek B.A."/>
            <person name="Baker R."/>
            <person name="Thomas B.C."/>
            <person name="Morowitz M.J."/>
            <person name="Banfield J.F."/>
        </authorList>
    </citation>
    <scope>NUCLEOTIDE SEQUENCE [LARGE SCALE GENOMIC DNA]</scope>
    <source>
        <strain evidence="3">S2_005_002_R2_29</strain>
    </source>
</reference>
<dbReference type="EMBL" id="QFQB01000035">
    <property type="protein sequence ID" value="PZQ45964.1"/>
    <property type="molecule type" value="Genomic_DNA"/>
</dbReference>
<keyword evidence="2" id="KW-0732">Signal</keyword>
<evidence type="ECO:0000256" key="1">
    <source>
        <dbReference type="ARBA" id="ARBA00007613"/>
    </source>
</evidence>
<evidence type="ECO:0000256" key="2">
    <source>
        <dbReference type="SAM" id="SignalP"/>
    </source>
</evidence>
<dbReference type="PANTHER" id="PTHR30203">
    <property type="entry name" value="OUTER MEMBRANE CATION EFFLUX PROTEIN"/>
    <property type="match status" value="1"/>
</dbReference>
<gene>
    <name evidence="3" type="ORF">DI551_06065</name>
</gene>
<evidence type="ECO:0008006" key="5">
    <source>
        <dbReference type="Google" id="ProtNLM"/>
    </source>
</evidence>
<feature type="signal peptide" evidence="2">
    <location>
        <begin position="1"/>
        <end position="24"/>
    </location>
</feature>
<protein>
    <recommendedName>
        <fullName evidence="5">TolC family protein</fullName>
    </recommendedName>
</protein>
<dbReference type="Pfam" id="PF02321">
    <property type="entry name" value="OEP"/>
    <property type="match status" value="2"/>
</dbReference>
<sequence length="452" mass="49051">MYPRYKLSAWLLCATVLTSVPAFAEQETKIESQPPVAIQAPAASTGFTLKQAIAKALIQSPRLKAFGSGVAAAKGAQSQAGAWANPQIGVQAENVSGSGSYKGFNSAEVNYGVTQQFLIGGKLSAQKDIAGKDVEIASFDEQSAALDIIRDVATAFADVVSAEENVRLATEQKALAEDVLKSVSIRVGAAAAPLVQKSRAEVERSTATIALDKASRERDITRKRLAALMGEESFTLPLDTTGFYAIREQKLADNEKKLKNNPDLVRLESGLEQSQARLDLEKANAIPDPSVSVGIRDFRDSGDQAFMIGVSLPIPVFNANRGNIERARNEVTRTELDNRQFALNTSAELTRAQEQMQNAYMQAETLRTEILPSADKAFRLSREGYAVGRFPYLEVLDAQRSLFVVKQQQIDAIRVFHTARAQVERLTAAHLSDITANGSIAEIEETGEPHVE</sequence>
<dbReference type="GO" id="GO:0015562">
    <property type="term" value="F:efflux transmembrane transporter activity"/>
    <property type="evidence" value="ECO:0007669"/>
    <property type="project" value="InterPro"/>
</dbReference>
<dbReference type="PANTHER" id="PTHR30203:SF24">
    <property type="entry name" value="BLR4935 PROTEIN"/>
    <property type="match status" value="1"/>
</dbReference>
<dbReference type="Gene3D" id="1.20.1600.10">
    <property type="entry name" value="Outer membrane efflux proteins (OEP)"/>
    <property type="match status" value="1"/>
</dbReference>